<name>A0ABY6Z4N7_9BACL</name>
<reference evidence="1" key="1">
    <citation type="submission" date="2022-08" db="EMBL/GenBank/DDBJ databases">
        <title>Alicyclobacillus dauci DSM2870, complete genome.</title>
        <authorList>
            <person name="Wang Q."/>
            <person name="Cai R."/>
            <person name="Wang Z."/>
        </authorList>
    </citation>
    <scope>NUCLEOTIDE SEQUENCE</scope>
    <source>
        <strain evidence="1">DSM 28700</strain>
    </source>
</reference>
<protein>
    <recommendedName>
        <fullName evidence="3">Antibiotic biosynthesis monooxygenase</fullName>
    </recommendedName>
</protein>
<proteinExistence type="predicted"/>
<dbReference type="RefSeq" id="WP_268045135.1">
    <property type="nucleotide sequence ID" value="NZ_CP104064.1"/>
</dbReference>
<dbReference type="Proteomes" id="UP001164803">
    <property type="component" value="Chromosome"/>
</dbReference>
<organism evidence="1 2">
    <name type="scientific">Alicyclobacillus dauci</name>
    <dbReference type="NCBI Taxonomy" id="1475485"/>
    <lineage>
        <taxon>Bacteria</taxon>
        <taxon>Bacillati</taxon>
        <taxon>Bacillota</taxon>
        <taxon>Bacilli</taxon>
        <taxon>Bacillales</taxon>
        <taxon>Alicyclobacillaceae</taxon>
        <taxon>Alicyclobacillus</taxon>
    </lineage>
</organism>
<evidence type="ECO:0000313" key="2">
    <source>
        <dbReference type="Proteomes" id="UP001164803"/>
    </source>
</evidence>
<evidence type="ECO:0008006" key="3">
    <source>
        <dbReference type="Google" id="ProtNLM"/>
    </source>
</evidence>
<evidence type="ECO:0000313" key="1">
    <source>
        <dbReference type="EMBL" id="WAH37627.1"/>
    </source>
</evidence>
<gene>
    <name evidence="1" type="ORF">NZD86_03610</name>
</gene>
<dbReference type="EMBL" id="CP104064">
    <property type="protein sequence ID" value="WAH37627.1"/>
    <property type="molecule type" value="Genomic_DNA"/>
</dbReference>
<accession>A0ABY6Z4N7</accession>
<keyword evidence="2" id="KW-1185">Reference proteome</keyword>
<sequence length="100" mass="11415">MTGPHGIVIEWFTSRPHEEVLQETYRLDQFVKALTGFRSVMYYNIHQRIYIAVLAFTSESSTDDALSVLQTLLTTVPDKITLTKAQVIPGDEMEERKIAL</sequence>